<protein>
    <submittedName>
        <fullName evidence="4">Uncharacterized protein</fullName>
    </submittedName>
</protein>
<dbReference type="GO" id="GO:0055120">
    <property type="term" value="C:striated muscle dense body"/>
    <property type="evidence" value="ECO:0007669"/>
    <property type="project" value="TreeGrafter"/>
</dbReference>
<dbReference type="Proteomes" id="UP000092461">
    <property type="component" value="Unassembled WGS sequence"/>
</dbReference>
<feature type="transmembrane region" description="Helical" evidence="3">
    <location>
        <begin position="453"/>
        <end position="473"/>
    </location>
</feature>
<keyword evidence="3" id="KW-0812">Transmembrane</keyword>
<sequence>MGSLPNLNDLYREKEEKKAREKEREMARELARERDFSRDRDKDRLPIFTQQAQLPKQSHRHSLTSRRVLRTRSSGATYHIWDDPMIEHMTAYSPISSRSHRVGPQNQPPLGGLGGLVNPRPRRESINSSIGANSVRRLLTVNRGCRHKIPVHVRAKVIKNFILLVIAHGLTTAALVPLIGLQGSSSAWFEQNSWIYFGPDIGSILLSLSFFITAGMCLLATRLIRRLGYYIVILISYSGLCIYLVTHFFPSIYILLPGYVVLGITLGPAWVGKQSLVVSMAGKLSCGQHECYSGDAYDSDHRNVCSREENVRRLARWYHAAQDLGIIFGALLASTILSCVSKNATGCLSRGANITNSFAQSRHSSNMELIGIRVVNFTSTPDPNDSYQVTPAGNSSDMPKVAEIPSDGFLDNFFYTNEHGERICGADLCPVWLKPTQFGNATEILGDSFELHIGTKTIIGVFLGISLVALALSSMSGRIDSNLRPEPIRGMSDTLIFAGPMAYFIGTEQGYILSDYMKAFVSCSLGPHMVAGALVGMGIMQSIASCTLSMLLRHTKRIVVIVAGFFFHACLLLVLSQWKPSSDDSALFYVITAAWGVCNAVWETLIFALISLTHTNHMAEVSSPLQALRFLGLGITFAAHGFLCENPKILILSVLLVVCVPPYAMLEMRLEAQRKSQAPQS</sequence>
<keyword evidence="3" id="KW-0472">Membrane</keyword>
<reference evidence="4" key="1">
    <citation type="submission" date="2020-05" db="UniProtKB">
        <authorList>
            <consortium name="EnsemblMetazoa"/>
        </authorList>
    </citation>
    <scope>IDENTIFICATION</scope>
    <source>
        <strain evidence="4">Jacobina</strain>
    </source>
</reference>
<feature type="region of interest" description="Disordered" evidence="2">
    <location>
        <begin position="96"/>
        <end position="118"/>
    </location>
</feature>
<dbReference type="VEuPathDB" id="VectorBase:LLOJ007759"/>
<dbReference type="GO" id="GO:0015459">
    <property type="term" value="F:potassium channel regulator activity"/>
    <property type="evidence" value="ECO:0007669"/>
    <property type="project" value="TreeGrafter"/>
</dbReference>
<dbReference type="InterPro" id="IPR051951">
    <property type="entry name" value="UNC-93_regulatory"/>
</dbReference>
<organism evidence="4 5">
    <name type="scientific">Lutzomyia longipalpis</name>
    <name type="common">Sand fly</name>
    <dbReference type="NCBI Taxonomy" id="7200"/>
    <lineage>
        <taxon>Eukaryota</taxon>
        <taxon>Metazoa</taxon>
        <taxon>Ecdysozoa</taxon>
        <taxon>Arthropoda</taxon>
        <taxon>Hexapoda</taxon>
        <taxon>Insecta</taxon>
        <taxon>Pterygota</taxon>
        <taxon>Neoptera</taxon>
        <taxon>Endopterygota</taxon>
        <taxon>Diptera</taxon>
        <taxon>Nematocera</taxon>
        <taxon>Psychodoidea</taxon>
        <taxon>Psychodidae</taxon>
        <taxon>Lutzomyia</taxon>
        <taxon>Lutzomyia</taxon>
    </lineage>
</organism>
<dbReference type="GO" id="GO:0043266">
    <property type="term" value="P:regulation of potassium ion transport"/>
    <property type="evidence" value="ECO:0007669"/>
    <property type="project" value="TreeGrafter"/>
</dbReference>
<dbReference type="GO" id="GO:0006937">
    <property type="term" value="P:regulation of muscle contraction"/>
    <property type="evidence" value="ECO:0007669"/>
    <property type="project" value="TreeGrafter"/>
</dbReference>
<evidence type="ECO:0000256" key="3">
    <source>
        <dbReference type="SAM" id="Phobius"/>
    </source>
</evidence>
<keyword evidence="5" id="KW-1185">Reference proteome</keyword>
<feature type="transmembrane region" description="Helical" evidence="3">
    <location>
        <begin position="252"/>
        <end position="271"/>
    </location>
</feature>
<feature type="transmembrane region" description="Helical" evidence="3">
    <location>
        <begin position="227"/>
        <end position="246"/>
    </location>
</feature>
<feature type="transmembrane region" description="Helical" evidence="3">
    <location>
        <begin position="525"/>
        <end position="551"/>
    </location>
</feature>
<feature type="compositionally biased region" description="Basic and acidic residues" evidence="2">
    <location>
        <begin position="10"/>
        <end position="45"/>
    </location>
</feature>
<dbReference type="VEuPathDB" id="VectorBase:LLONM1_002222"/>
<dbReference type="PANTHER" id="PTHR19444">
    <property type="entry name" value="UNC-93 RELATED"/>
    <property type="match status" value="1"/>
</dbReference>
<dbReference type="EnsemblMetazoa" id="LLOJ007759-RA">
    <property type="protein sequence ID" value="LLOJ007759-PA"/>
    <property type="gene ID" value="LLOJ007759"/>
</dbReference>
<accession>A0A1B0CSB0</accession>
<dbReference type="SUPFAM" id="SSF103473">
    <property type="entry name" value="MFS general substrate transporter"/>
    <property type="match status" value="2"/>
</dbReference>
<feature type="transmembrane region" description="Helical" evidence="3">
    <location>
        <begin position="587"/>
        <end position="612"/>
    </location>
</feature>
<evidence type="ECO:0000313" key="5">
    <source>
        <dbReference type="Proteomes" id="UP000092461"/>
    </source>
</evidence>
<dbReference type="AlphaFoldDB" id="A0A1B0CSB0"/>
<proteinExistence type="inferred from homology"/>
<feature type="transmembrane region" description="Helical" evidence="3">
    <location>
        <begin position="558"/>
        <end position="575"/>
    </location>
</feature>
<feature type="transmembrane region" description="Helical" evidence="3">
    <location>
        <begin position="649"/>
        <end position="666"/>
    </location>
</feature>
<evidence type="ECO:0000256" key="1">
    <source>
        <dbReference type="ARBA" id="ARBA00009172"/>
    </source>
</evidence>
<dbReference type="EMBL" id="AJWK01025869">
    <property type="status" value="NOT_ANNOTATED_CDS"/>
    <property type="molecule type" value="Genomic_DNA"/>
</dbReference>
<feature type="transmembrane region" description="Helical" evidence="3">
    <location>
        <begin position="201"/>
        <end position="220"/>
    </location>
</feature>
<feature type="region of interest" description="Disordered" evidence="2">
    <location>
        <begin position="1"/>
        <end position="46"/>
    </location>
</feature>
<feature type="transmembrane region" description="Helical" evidence="3">
    <location>
        <begin position="624"/>
        <end position="643"/>
    </location>
</feature>
<evidence type="ECO:0000256" key="2">
    <source>
        <dbReference type="SAM" id="MobiDB-lite"/>
    </source>
</evidence>
<name>A0A1B0CSB0_LUTLO</name>
<dbReference type="GO" id="GO:0005886">
    <property type="term" value="C:plasma membrane"/>
    <property type="evidence" value="ECO:0007669"/>
    <property type="project" value="TreeGrafter"/>
</dbReference>
<comment type="similarity">
    <text evidence="1">Belongs to the unc-93 family.</text>
</comment>
<feature type="transmembrane region" description="Helical" evidence="3">
    <location>
        <begin position="161"/>
        <end position="181"/>
    </location>
</feature>
<dbReference type="PANTHER" id="PTHR19444:SF11">
    <property type="entry name" value="UNC93-LIKE PROTEIN"/>
    <property type="match status" value="1"/>
</dbReference>
<keyword evidence="3" id="KW-1133">Transmembrane helix</keyword>
<evidence type="ECO:0000313" key="4">
    <source>
        <dbReference type="EnsemblMetazoa" id="LLOJ007759-PA"/>
    </source>
</evidence>
<dbReference type="InterPro" id="IPR036259">
    <property type="entry name" value="MFS_trans_sf"/>
</dbReference>